<dbReference type="InterPro" id="IPR013767">
    <property type="entry name" value="PAS_fold"/>
</dbReference>
<evidence type="ECO:0000313" key="7">
    <source>
        <dbReference type="Proteomes" id="UP000031637"/>
    </source>
</evidence>
<dbReference type="KEGG" id="shd:SUTH_03033"/>
<evidence type="ECO:0000259" key="2">
    <source>
        <dbReference type="PROSITE" id="PS50112"/>
    </source>
</evidence>
<organism evidence="6 7">
    <name type="scientific">Sulfuritalea hydrogenivorans sk43H</name>
    <dbReference type="NCBI Taxonomy" id="1223802"/>
    <lineage>
        <taxon>Bacteria</taxon>
        <taxon>Pseudomonadati</taxon>
        <taxon>Pseudomonadota</taxon>
        <taxon>Betaproteobacteria</taxon>
        <taxon>Nitrosomonadales</taxon>
        <taxon>Sterolibacteriaceae</taxon>
        <taxon>Sulfuritalea</taxon>
    </lineage>
</organism>
<dbReference type="PANTHER" id="PTHR44757">
    <property type="entry name" value="DIGUANYLATE CYCLASE DGCP"/>
    <property type="match status" value="1"/>
</dbReference>
<dbReference type="CDD" id="cd00130">
    <property type="entry name" value="PAS"/>
    <property type="match status" value="3"/>
</dbReference>
<dbReference type="InterPro" id="IPR001633">
    <property type="entry name" value="EAL_dom"/>
</dbReference>
<dbReference type="Gene3D" id="3.20.20.450">
    <property type="entry name" value="EAL domain"/>
    <property type="match status" value="1"/>
</dbReference>
<dbReference type="InterPro" id="IPR035965">
    <property type="entry name" value="PAS-like_dom_sf"/>
</dbReference>
<dbReference type="PROSITE" id="PS50112">
    <property type="entry name" value="PAS"/>
    <property type="match status" value="1"/>
</dbReference>
<dbReference type="InterPro" id="IPR000700">
    <property type="entry name" value="PAS-assoc_C"/>
</dbReference>
<dbReference type="GO" id="GO:0071111">
    <property type="term" value="F:cyclic-guanylate-specific phosphodiesterase activity"/>
    <property type="evidence" value="ECO:0007669"/>
    <property type="project" value="UniProtKB-EC"/>
</dbReference>
<dbReference type="InterPro" id="IPR029787">
    <property type="entry name" value="Nucleotide_cyclase"/>
</dbReference>
<dbReference type="NCBIfam" id="TIGR00254">
    <property type="entry name" value="GGDEF"/>
    <property type="match status" value="1"/>
</dbReference>
<protein>
    <submittedName>
        <fullName evidence="6">Diguanylate cyclase/phosphodiesterase with PAS/PAC sensor</fullName>
    </submittedName>
</protein>
<dbReference type="SMART" id="SM00086">
    <property type="entry name" value="PAC"/>
    <property type="match status" value="3"/>
</dbReference>
<dbReference type="SUPFAM" id="SSF141868">
    <property type="entry name" value="EAL domain-like"/>
    <property type="match status" value="1"/>
</dbReference>
<feature type="domain" description="PAC" evidence="3">
    <location>
        <begin position="86"/>
        <end position="137"/>
    </location>
</feature>
<evidence type="ECO:0000259" key="5">
    <source>
        <dbReference type="PROSITE" id="PS50887"/>
    </source>
</evidence>
<dbReference type="PROSITE" id="PS50883">
    <property type="entry name" value="EAL"/>
    <property type="match status" value="1"/>
</dbReference>
<dbReference type="SMART" id="SM00091">
    <property type="entry name" value="PAS"/>
    <property type="match status" value="3"/>
</dbReference>
<evidence type="ECO:0000259" key="3">
    <source>
        <dbReference type="PROSITE" id="PS50113"/>
    </source>
</evidence>
<dbReference type="Gene3D" id="3.30.450.20">
    <property type="entry name" value="PAS domain"/>
    <property type="match status" value="3"/>
</dbReference>
<dbReference type="InterPro" id="IPR043128">
    <property type="entry name" value="Rev_trsase/Diguanyl_cyclase"/>
</dbReference>
<dbReference type="CDD" id="cd01949">
    <property type="entry name" value="GGDEF"/>
    <property type="match status" value="1"/>
</dbReference>
<dbReference type="PANTHER" id="PTHR44757:SF2">
    <property type="entry name" value="BIOFILM ARCHITECTURE MAINTENANCE PROTEIN MBAA"/>
    <property type="match status" value="1"/>
</dbReference>
<dbReference type="AlphaFoldDB" id="W0SJI2"/>
<dbReference type="HOGENOM" id="CLU_000445_70_20_4"/>
<feature type="domain" description="PAS" evidence="2">
    <location>
        <begin position="290"/>
        <end position="334"/>
    </location>
</feature>
<dbReference type="SMART" id="SM00267">
    <property type="entry name" value="GGDEF"/>
    <property type="match status" value="1"/>
</dbReference>
<dbReference type="SUPFAM" id="SSF55073">
    <property type="entry name" value="Nucleotide cyclase"/>
    <property type="match status" value="1"/>
</dbReference>
<dbReference type="InterPro" id="IPR001610">
    <property type="entry name" value="PAC"/>
</dbReference>
<reference evidence="6 7" key="1">
    <citation type="journal article" date="2014" name="Syst. Appl. Microbiol.">
        <title>Complete genomes of freshwater sulfur oxidizers Sulfuricella denitrificans skB26 and Sulfuritalea hydrogenivorans sk43H: genetic insights into the sulfur oxidation pathway of betaproteobacteria.</title>
        <authorList>
            <person name="Watanabe T."/>
            <person name="Kojima H."/>
            <person name="Fukui M."/>
        </authorList>
    </citation>
    <scope>NUCLEOTIDE SEQUENCE [LARGE SCALE GENOMIC DNA]</scope>
    <source>
        <strain evidence="6">DSM22779</strain>
    </source>
</reference>
<dbReference type="EMBL" id="AP012547">
    <property type="protein sequence ID" value="BAO30811.1"/>
    <property type="molecule type" value="Genomic_DNA"/>
</dbReference>
<evidence type="ECO:0000259" key="4">
    <source>
        <dbReference type="PROSITE" id="PS50883"/>
    </source>
</evidence>
<proteinExistence type="predicted"/>
<evidence type="ECO:0000256" key="1">
    <source>
        <dbReference type="ARBA" id="ARBA00051114"/>
    </source>
</evidence>
<dbReference type="Pfam" id="PF00990">
    <property type="entry name" value="GGDEF"/>
    <property type="match status" value="1"/>
</dbReference>
<feature type="domain" description="EAL" evidence="4">
    <location>
        <begin position="600"/>
        <end position="854"/>
    </location>
</feature>
<feature type="domain" description="PAC" evidence="3">
    <location>
        <begin position="336"/>
        <end position="387"/>
    </location>
</feature>
<dbReference type="InterPro" id="IPR052155">
    <property type="entry name" value="Biofilm_reg_signaling"/>
</dbReference>
<dbReference type="Pfam" id="PF00989">
    <property type="entry name" value="PAS"/>
    <property type="match status" value="2"/>
</dbReference>
<dbReference type="GO" id="GO:0006355">
    <property type="term" value="P:regulation of DNA-templated transcription"/>
    <property type="evidence" value="ECO:0007669"/>
    <property type="project" value="InterPro"/>
</dbReference>
<dbReference type="InterPro" id="IPR013655">
    <property type="entry name" value="PAS_fold_3"/>
</dbReference>
<gene>
    <name evidence="6" type="ORF">SUTH_03033</name>
</gene>
<dbReference type="SMART" id="SM00052">
    <property type="entry name" value="EAL"/>
    <property type="match status" value="1"/>
</dbReference>
<name>W0SJI2_9PROT</name>
<dbReference type="Proteomes" id="UP000031637">
    <property type="component" value="Chromosome"/>
</dbReference>
<dbReference type="InterPro" id="IPR000014">
    <property type="entry name" value="PAS"/>
</dbReference>
<dbReference type="FunFam" id="3.20.20.450:FF:000001">
    <property type="entry name" value="Cyclic di-GMP phosphodiesterase yahA"/>
    <property type="match status" value="1"/>
</dbReference>
<dbReference type="FunFam" id="3.30.70.270:FF:000001">
    <property type="entry name" value="Diguanylate cyclase domain protein"/>
    <property type="match status" value="1"/>
</dbReference>
<accession>W0SJI2</accession>
<sequence>MSSGPLSLPPKKAALELNAIFENATIGILFSHNRRLIQANRLCAEMFGYSLSEFVDQPALILYADQEAYSALGREAGPVLAAGHPFRTETQLKRKDGSLFWCRVSAKAVDPHHPRDGTLWMIEDIAEDRLMIDALERSTRELSAILDTASAGIAVVRNRIFVRCNRRFEEIFDLPTGSLLGQSSRRLFNSEEEFQRTGEQVYSEFAAGRVHRREQLFVRRDGSQTWLRVSGSAFDPGNPHAGSVWLTEDFTATRETEERARQAFDEQQLIFDNAAVGILFARDRMVQRCNRRLAEIFGYQQDELAGRSTRVFYLNEEDYQRNGAAVLSVVMAGGTYIGENRVRHKDGHAFWVRSTGRRVVGQADSIDMTWIFEDVTERHQAEEALLRAHEELEQRVVERTAELASANTQLQEEVFERMQAEQRIWHIAHHDSLTGLPNRTLLHDRLEQALAQALRGRHRVAVMFLDLDRFKNVNDTLGHAIGDELLKHVASRLTSVVRAVDTVSRLGGDEFVIVLHEVSSPDDAVQVAEKILGALGAAASIDGHQLHATPSIGISIFPDDGDEVFGLMKSADTAMYHAKAVGRNNFQFFARAMNEQAEHFFTLENRLRQAIDGGQLLLHYQPLIDWPRRTVCGMEALVRWSDPERGLIEPGEFIPIAEETGLIVPVGEWVLAEALRQNREWQQEGRPLLPISVNLSPRQFRQKDLVETLRRILLETGQPARLLELEITETTLMQDIDETRDKLEEIAAMGVRLAIDDFGTGYSSLSYLKRFPVHKLKVDQGFVRDLTVDPEDAAIVTAIIGLARSLGLDTLAEGVETAEQLDILRGLGCEKFQGYLFSRPLPPTLADGIFSPLPNQRSQA</sequence>
<comment type="catalytic activity">
    <reaction evidence="1">
        <text>3',3'-c-di-GMP + H2O = 5'-phosphoguanylyl(3'-&gt;5')guanosine + H(+)</text>
        <dbReference type="Rhea" id="RHEA:24902"/>
        <dbReference type="ChEBI" id="CHEBI:15377"/>
        <dbReference type="ChEBI" id="CHEBI:15378"/>
        <dbReference type="ChEBI" id="CHEBI:58754"/>
        <dbReference type="ChEBI" id="CHEBI:58805"/>
        <dbReference type="EC" id="3.1.4.52"/>
    </reaction>
    <physiologicalReaction direction="left-to-right" evidence="1">
        <dbReference type="Rhea" id="RHEA:24903"/>
    </physiologicalReaction>
</comment>
<dbReference type="PROSITE" id="PS50887">
    <property type="entry name" value="GGDEF"/>
    <property type="match status" value="1"/>
</dbReference>
<dbReference type="InterPro" id="IPR000160">
    <property type="entry name" value="GGDEF_dom"/>
</dbReference>
<dbReference type="Gene3D" id="3.30.70.270">
    <property type="match status" value="1"/>
</dbReference>
<dbReference type="GO" id="GO:0071732">
    <property type="term" value="P:cellular response to nitric oxide"/>
    <property type="evidence" value="ECO:0007669"/>
    <property type="project" value="UniProtKB-ARBA"/>
</dbReference>
<feature type="domain" description="PAC" evidence="3">
    <location>
        <begin position="211"/>
        <end position="262"/>
    </location>
</feature>
<keyword evidence="7" id="KW-1185">Reference proteome</keyword>
<dbReference type="InterPro" id="IPR035919">
    <property type="entry name" value="EAL_sf"/>
</dbReference>
<feature type="domain" description="GGDEF" evidence="5">
    <location>
        <begin position="458"/>
        <end position="591"/>
    </location>
</feature>
<dbReference type="Pfam" id="PF08447">
    <property type="entry name" value="PAS_3"/>
    <property type="match status" value="1"/>
</dbReference>
<dbReference type="NCBIfam" id="TIGR00229">
    <property type="entry name" value="sensory_box"/>
    <property type="match status" value="3"/>
</dbReference>
<dbReference type="SUPFAM" id="SSF55785">
    <property type="entry name" value="PYP-like sensor domain (PAS domain)"/>
    <property type="match status" value="3"/>
</dbReference>
<dbReference type="STRING" id="1223802.SUTH_03033"/>
<evidence type="ECO:0000313" key="6">
    <source>
        <dbReference type="EMBL" id="BAO30811.1"/>
    </source>
</evidence>
<dbReference type="CDD" id="cd01948">
    <property type="entry name" value="EAL"/>
    <property type="match status" value="1"/>
</dbReference>
<dbReference type="Pfam" id="PF00563">
    <property type="entry name" value="EAL"/>
    <property type="match status" value="1"/>
</dbReference>
<dbReference type="PROSITE" id="PS50113">
    <property type="entry name" value="PAC"/>
    <property type="match status" value="3"/>
</dbReference>